<evidence type="ECO:0000256" key="5">
    <source>
        <dbReference type="SAM" id="MobiDB-lite"/>
    </source>
</evidence>
<feature type="region of interest" description="Disordered" evidence="5">
    <location>
        <begin position="454"/>
        <end position="476"/>
    </location>
</feature>
<evidence type="ECO:0000256" key="3">
    <source>
        <dbReference type="ARBA" id="ARBA00022989"/>
    </source>
</evidence>
<feature type="region of interest" description="Disordered" evidence="5">
    <location>
        <begin position="506"/>
        <end position="659"/>
    </location>
</feature>
<evidence type="ECO:0000256" key="2">
    <source>
        <dbReference type="ARBA" id="ARBA00022692"/>
    </source>
</evidence>
<feature type="compositionally biased region" description="Low complexity" evidence="5">
    <location>
        <begin position="517"/>
        <end position="527"/>
    </location>
</feature>
<feature type="region of interest" description="Disordered" evidence="5">
    <location>
        <begin position="877"/>
        <end position="942"/>
    </location>
</feature>
<accession>A0AAD6TNU9</accession>
<keyword evidence="8" id="KW-1185">Reference proteome</keyword>
<evidence type="ECO:0000313" key="8">
    <source>
        <dbReference type="Proteomes" id="UP001222325"/>
    </source>
</evidence>
<evidence type="ECO:0000256" key="4">
    <source>
        <dbReference type="ARBA" id="ARBA00023136"/>
    </source>
</evidence>
<feature type="compositionally biased region" description="Polar residues" evidence="5">
    <location>
        <begin position="805"/>
        <end position="816"/>
    </location>
</feature>
<comment type="subcellular location">
    <subcellularLocation>
        <location evidence="1">Membrane</location>
        <topology evidence="1">Single-pass membrane protein</topology>
    </subcellularLocation>
</comment>
<dbReference type="EMBL" id="JARJCN010000147">
    <property type="protein sequence ID" value="KAJ7068893.1"/>
    <property type="molecule type" value="Genomic_DNA"/>
</dbReference>
<dbReference type="Proteomes" id="UP001222325">
    <property type="component" value="Unassembled WGS sequence"/>
</dbReference>
<feature type="transmembrane region" description="Helical" evidence="6">
    <location>
        <begin position="134"/>
        <end position="157"/>
    </location>
</feature>
<keyword evidence="4 6" id="KW-0472">Membrane</keyword>
<protein>
    <submittedName>
        <fullName evidence="7">Uncharacterized protein</fullName>
    </submittedName>
</protein>
<feature type="compositionally biased region" description="Low complexity" evidence="5">
    <location>
        <begin position="908"/>
        <end position="933"/>
    </location>
</feature>
<feature type="region of interest" description="Disordered" evidence="5">
    <location>
        <begin position="294"/>
        <end position="328"/>
    </location>
</feature>
<feature type="compositionally biased region" description="Low complexity" evidence="5">
    <location>
        <begin position="73"/>
        <end position="119"/>
    </location>
</feature>
<feature type="compositionally biased region" description="Low complexity" evidence="5">
    <location>
        <begin position="817"/>
        <end position="858"/>
    </location>
</feature>
<keyword evidence="2 6" id="KW-0812">Transmembrane</keyword>
<dbReference type="GO" id="GO:0016020">
    <property type="term" value="C:membrane"/>
    <property type="evidence" value="ECO:0007669"/>
    <property type="project" value="UniProtKB-SubCell"/>
</dbReference>
<feature type="compositionally biased region" description="Low complexity" evidence="5">
    <location>
        <begin position="581"/>
        <end position="603"/>
    </location>
</feature>
<feature type="compositionally biased region" description="Low complexity" evidence="5">
    <location>
        <begin position="263"/>
        <end position="282"/>
    </location>
</feature>
<feature type="region of interest" description="Disordered" evidence="5">
    <location>
        <begin position="73"/>
        <end position="121"/>
    </location>
</feature>
<proteinExistence type="predicted"/>
<reference evidence="7" key="1">
    <citation type="submission" date="2023-03" db="EMBL/GenBank/DDBJ databases">
        <title>Massive genome expansion in bonnet fungi (Mycena s.s.) driven by repeated elements and novel gene families across ecological guilds.</title>
        <authorList>
            <consortium name="Lawrence Berkeley National Laboratory"/>
            <person name="Harder C.B."/>
            <person name="Miyauchi S."/>
            <person name="Viragh M."/>
            <person name="Kuo A."/>
            <person name="Thoen E."/>
            <person name="Andreopoulos B."/>
            <person name="Lu D."/>
            <person name="Skrede I."/>
            <person name="Drula E."/>
            <person name="Henrissat B."/>
            <person name="Morin E."/>
            <person name="Kohler A."/>
            <person name="Barry K."/>
            <person name="LaButti K."/>
            <person name="Morin E."/>
            <person name="Salamov A."/>
            <person name="Lipzen A."/>
            <person name="Mereny Z."/>
            <person name="Hegedus B."/>
            <person name="Baldrian P."/>
            <person name="Stursova M."/>
            <person name="Weitz H."/>
            <person name="Taylor A."/>
            <person name="Grigoriev I.V."/>
            <person name="Nagy L.G."/>
            <person name="Martin F."/>
            <person name="Kauserud H."/>
        </authorList>
    </citation>
    <scope>NUCLEOTIDE SEQUENCE</scope>
    <source>
        <strain evidence="7">CBHHK173m</strain>
    </source>
</reference>
<feature type="compositionally biased region" description="Gly residues" evidence="5">
    <location>
        <begin position="779"/>
        <end position="799"/>
    </location>
</feature>
<dbReference type="GO" id="GO:0071944">
    <property type="term" value="C:cell periphery"/>
    <property type="evidence" value="ECO:0007669"/>
    <property type="project" value="UniProtKB-ARBA"/>
</dbReference>
<evidence type="ECO:0000313" key="7">
    <source>
        <dbReference type="EMBL" id="KAJ7068893.1"/>
    </source>
</evidence>
<dbReference type="InterPro" id="IPR051694">
    <property type="entry name" value="Immunoregulatory_rcpt-like"/>
</dbReference>
<dbReference type="AlphaFoldDB" id="A0AAD6TNU9"/>
<feature type="region of interest" description="Disordered" evidence="5">
    <location>
        <begin position="779"/>
        <end position="858"/>
    </location>
</feature>
<gene>
    <name evidence="7" type="ORF">B0H15DRAFT_141610</name>
</gene>
<keyword evidence="3 6" id="KW-1133">Transmembrane helix</keyword>
<evidence type="ECO:0000256" key="1">
    <source>
        <dbReference type="ARBA" id="ARBA00004167"/>
    </source>
</evidence>
<dbReference type="PANTHER" id="PTHR15549">
    <property type="entry name" value="PAIRED IMMUNOGLOBULIN-LIKE TYPE 2 RECEPTOR"/>
    <property type="match status" value="1"/>
</dbReference>
<evidence type="ECO:0000256" key="6">
    <source>
        <dbReference type="SAM" id="Phobius"/>
    </source>
</evidence>
<comment type="caution">
    <text evidence="7">The sequence shown here is derived from an EMBL/GenBank/DDBJ whole genome shotgun (WGS) entry which is preliminary data.</text>
</comment>
<sequence length="942" mass="95093">MAAPTQALPPWLSLTTIALPQTTETTLVYLPLTYYGPSIPLGTDWTYGGLTSPASTSVASTSVQASISTQSIPTSTTASSSSSTTSALPSSTRTSTLASSSALTPSSSSATSSPSSASAVPHTIGSTGLTRGQLIGIVIGSILGVVVLGLFCLCCGIRLWERRKRRAVAAGEESTTEPKSRSGSGFTLFPKRNRRRTRFTMLTPPVGDELDEDWLVVGSPTSPPPTEPGKGGSEADPFLTRLPNPHPGGSSGSPPANSEVAQANSNSASSRGTGSTSASSGTNASGYGVLLAHPSLALPPHPEGGSPFEEPHAYRNLPPGAAPGANNSGYYGGAPVPGRRILSPSQMAVLIEEEGSVLPRTSEDDSYKSHLSGEGEVGEVVVARRVAVDPSLAVPEAPKEKRRSWIPRFSWLNNSARNSRDIEEEGGLLLFDAGGHSPTGSISSPVFPPRLVPPSSAATTSANVIPTPPMTPASPLGTDGEMREFGARPLLPFLARSSSRIVNSRPVSGAAGVRPISGASGMSSEGTSGSGKSGGTVFTDARETLTLSTQGSRAGNGNEGGLAGSAVAGQHDPLDAPAPPALAAFATSSQHSLHHPSLQSLHHTVSSELQPSGASLSQSTSNAGLGTTLAGSTSPSNTTLGTIGSPGMGNTPLKPERAYAHGPPGLGFPYPAAPSGLNWDAAGLELGFSRPASSSKLGTFGSANVVPVPPFGGAPGIRVVGASVPSMPVPIGGARATSPFFDVWSGAPHLSLDLDDAPPGAEGGWRLLGRSASQELGVGVGDGGVSVGESGPGRRGTFGGLSAQYHHTQGPSSEQGSLHSRLTSSHNSSSISSGHSRLHSQNPSSSASHSLYPSSGSGASARARALVHAGSVEGPMSPAVSAFGHRAHDGDHSGSSGSGGHGGRQEHSSGSGRPSPLSRARSPASPLLSPWAGGLDADWRPT</sequence>
<organism evidence="7 8">
    <name type="scientific">Mycena belliarum</name>
    <dbReference type="NCBI Taxonomy" id="1033014"/>
    <lineage>
        <taxon>Eukaryota</taxon>
        <taxon>Fungi</taxon>
        <taxon>Dikarya</taxon>
        <taxon>Basidiomycota</taxon>
        <taxon>Agaricomycotina</taxon>
        <taxon>Agaricomycetes</taxon>
        <taxon>Agaricomycetidae</taxon>
        <taxon>Agaricales</taxon>
        <taxon>Marasmiineae</taxon>
        <taxon>Mycenaceae</taxon>
        <taxon>Mycena</taxon>
    </lineage>
</organism>
<feature type="compositionally biased region" description="Polar residues" evidence="5">
    <location>
        <begin position="604"/>
        <end position="642"/>
    </location>
</feature>
<feature type="compositionally biased region" description="Polar residues" evidence="5">
    <location>
        <begin position="545"/>
        <end position="555"/>
    </location>
</feature>
<name>A0AAD6TNU9_9AGAR</name>
<feature type="region of interest" description="Disordered" evidence="5">
    <location>
        <begin position="169"/>
        <end position="282"/>
    </location>
</feature>
<dbReference type="PANTHER" id="PTHR15549:SF26">
    <property type="entry name" value="AXIAL BUDDING PATTERN PROTEIN 2-RELATED"/>
    <property type="match status" value="1"/>
</dbReference>